<evidence type="ECO:0000313" key="2">
    <source>
        <dbReference type="Proteomes" id="UP000308267"/>
    </source>
</evidence>
<reference evidence="1 2" key="1">
    <citation type="journal article" date="2019" name="BMC Genomics">
        <title>New insights from Opisthorchis felineus genome: update on genomics of the epidemiologically important liver flukes.</title>
        <authorList>
            <person name="Ershov N.I."/>
            <person name="Mordvinov V.A."/>
            <person name="Prokhortchouk E.B."/>
            <person name="Pakharukova M.Y."/>
            <person name="Gunbin K.V."/>
            <person name="Ustyantsev K."/>
            <person name="Genaev M.A."/>
            <person name="Blinov A.G."/>
            <person name="Mazur A."/>
            <person name="Boulygina E."/>
            <person name="Tsygankova S."/>
            <person name="Khrameeva E."/>
            <person name="Chekanov N."/>
            <person name="Fan G."/>
            <person name="Xiao A."/>
            <person name="Zhang H."/>
            <person name="Xu X."/>
            <person name="Yang H."/>
            <person name="Solovyev V."/>
            <person name="Lee S.M."/>
            <person name="Liu X."/>
            <person name="Afonnikov D.A."/>
            <person name="Skryabin K.G."/>
        </authorList>
    </citation>
    <scope>NUCLEOTIDE SEQUENCE [LARGE SCALE GENOMIC DNA]</scope>
    <source>
        <strain evidence="1">AK-0245</strain>
        <tissue evidence="1">Whole organism</tissue>
    </source>
</reference>
<keyword evidence="2" id="KW-1185">Reference proteome</keyword>
<dbReference type="AlphaFoldDB" id="A0A4S2M1A8"/>
<dbReference type="OrthoDB" id="10036512at2759"/>
<protein>
    <submittedName>
        <fullName evidence="1">Uncharacterized protein</fullName>
    </submittedName>
</protein>
<comment type="caution">
    <text evidence="1">The sequence shown here is derived from an EMBL/GenBank/DDBJ whole genome shotgun (WGS) entry which is preliminary data.</text>
</comment>
<accession>A0A4S2M1A8</accession>
<sequence>MFQKLYGLQEMVYNVHCLLHLLDDVSSHGPLDNFAAFPYEPYMFTLKRLVQSPPYPVRQIYKRLQESGPYLTNVPGNYADCDVGFPLKHVSLHKTLHLDRSDQR</sequence>
<dbReference type="EMBL" id="SJOL01006412">
    <property type="protein sequence ID" value="TGZ67507.1"/>
    <property type="molecule type" value="Genomic_DNA"/>
</dbReference>
<evidence type="ECO:0000313" key="1">
    <source>
        <dbReference type="EMBL" id="TGZ67507.1"/>
    </source>
</evidence>
<gene>
    <name evidence="1" type="ORF">CRM22_004749</name>
</gene>
<dbReference type="Proteomes" id="UP000308267">
    <property type="component" value="Unassembled WGS sequence"/>
</dbReference>
<proteinExistence type="predicted"/>
<organism evidence="1 2">
    <name type="scientific">Opisthorchis felineus</name>
    <dbReference type="NCBI Taxonomy" id="147828"/>
    <lineage>
        <taxon>Eukaryota</taxon>
        <taxon>Metazoa</taxon>
        <taxon>Spiralia</taxon>
        <taxon>Lophotrochozoa</taxon>
        <taxon>Platyhelminthes</taxon>
        <taxon>Trematoda</taxon>
        <taxon>Digenea</taxon>
        <taxon>Opisthorchiida</taxon>
        <taxon>Opisthorchiata</taxon>
        <taxon>Opisthorchiidae</taxon>
        <taxon>Opisthorchis</taxon>
    </lineage>
</organism>
<name>A0A4S2M1A8_OPIFE</name>